<evidence type="ECO:0000256" key="5">
    <source>
        <dbReference type="ARBA" id="ARBA00022792"/>
    </source>
</evidence>
<evidence type="ECO:0000256" key="10">
    <source>
        <dbReference type="ARBA" id="ARBA00023128"/>
    </source>
</evidence>
<dbReference type="EMBL" id="ANFO01001242">
    <property type="protein sequence ID" value="KGQ03320.1"/>
    <property type="molecule type" value="Genomic_DNA"/>
</dbReference>
<dbReference type="PANTHER" id="PTHR28021:SF1">
    <property type="entry name" value="PRESEQUENCE TRANSLOCATED-ASSOCIATED MOTOR SUBUNIT PAM17, MITOCHONDRIAL"/>
    <property type="match status" value="1"/>
</dbReference>
<keyword evidence="10 12" id="KW-0496">Mitochondrion</keyword>
<reference evidence="13 14" key="1">
    <citation type="submission" date="2012-10" db="EMBL/GenBank/DDBJ databases">
        <title>Genome sequencing and analysis of entomopathogenic fungi Beauveria bassiana D1-5.</title>
        <authorList>
            <person name="Li Q."/>
            <person name="Wang L."/>
            <person name="Zhang Z."/>
            <person name="Wang Q."/>
            <person name="Ren J."/>
            <person name="Wang M."/>
            <person name="Xu W."/>
            <person name="Wang J."/>
            <person name="Lu Y."/>
            <person name="Du Q."/>
            <person name="Sun Z."/>
        </authorList>
    </citation>
    <scope>NUCLEOTIDE SEQUENCE [LARGE SCALE GENOMIC DNA]</scope>
    <source>
        <strain evidence="13 14">D1-5</strain>
    </source>
</reference>
<evidence type="ECO:0000256" key="4">
    <source>
        <dbReference type="ARBA" id="ARBA00022692"/>
    </source>
</evidence>
<dbReference type="PANTHER" id="PTHR28021">
    <property type="entry name" value="PRESEQUENCE TRANSLOCATED-ASSOCIATED MOTOR SUBUNIT PAM17, MITOCHONDRIAL"/>
    <property type="match status" value="1"/>
</dbReference>
<gene>
    <name evidence="13" type="ORF">BBAD15_g11451</name>
</gene>
<dbReference type="Pfam" id="PF08566">
    <property type="entry name" value="Pam17"/>
    <property type="match status" value="1"/>
</dbReference>
<keyword evidence="9 12" id="KW-0811">Translocation</keyword>
<comment type="caution">
    <text evidence="13">The sequence shown here is derived from an EMBL/GenBank/DDBJ whole genome shotgun (WGS) entry which is preliminary data.</text>
</comment>
<evidence type="ECO:0000256" key="3">
    <source>
        <dbReference type="ARBA" id="ARBA00022448"/>
    </source>
</evidence>
<dbReference type="GO" id="GO:0030150">
    <property type="term" value="P:protein import into mitochondrial matrix"/>
    <property type="evidence" value="ECO:0007669"/>
    <property type="project" value="UniProtKB-UniRule"/>
</dbReference>
<dbReference type="HOGENOM" id="CLU_068297_0_0_1"/>
<evidence type="ECO:0000313" key="14">
    <source>
        <dbReference type="Proteomes" id="UP000030106"/>
    </source>
</evidence>
<evidence type="ECO:0000313" key="13">
    <source>
        <dbReference type="EMBL" id="KGQ03320.1"/>
    </source>
</evidence>
<evidence type="ECO:0000256" key="9">
    <source>
        <dbReference type="ARBA" id="ARBA00023010"/>
    </source>
</evidence>
<sequence>MAGATWPGSEIHQLRLAQIFSSQHLHFKALLCSITNPCRPLFYSEKPHFIDLTDLIVASDKLRPMKMAAPMKTMVLRGARQASSSIVRSCPRAAFSTLPVRSVGAQSVAIPRPMLKTMIPKTLTISARAGRQATTIASTARFFSSTPLQQNAAAAAAPNTGRGAASTAALDWNSFFQLRVKRRRIQMVFSLVSGILGGAAGAVALSSGAGDSLIGMVPLDPFVTLGIATMCAGGLGWLIGPSLGSQVFYLLNRRYKTQMLQKESEFLTRVKKHRSDPTQSSTSNPVPDYYGEKISSVAGYRRWLKDQRAFNRKKNANFV</sequence>
<dbReference type="STRING" id="1245745.A0A0A2VB58"/>
<comment type="similarity">
    <text evidence="2 12">Belongs to the PAM17 family.</text>
</comment>
<dbReference type="AlphaFoldDB" id="A0A0A2VB58"/>
<keyword evidence="7" id="KW-0809">Transit peptide</keyword>
<evidence type="ECO:0000256" key="7">
    <source>
        <dbReference type="ARBA" id="ARBA00022946"/>
    </source>
</evidence>
<comment type="subunit">
    <text evidence="12">Component of the PAM complex.</text>
</comment>
<comment type="subcellular location">
    <subcellularLocation>
        <location evidence="1 12">Mitochondrion inner membrane</location>
        <topology evidence="1 12">Multi-pass membrane protein</topology>
    </subcellularLocation>
</comment>
<keyword evidence="4 12" id="KW-0812">Transmembrane</keyword>
<evidence type="ECO:0000256" key="6">
    <source>
        <dbReference type="ARBA" id="ARBA00022927"/>
    </source>
</evidence>
<keyword evidence="6 12" id="KW-0653">Protein transport</keyword>
<protein>
    <recommendedName>
        <fullName evidence="12">Presequence translocated-associated motor subunit PAM17</fullName>
    </recommendedName>
</protein>
<evidence type="ECO:0000256" key="1">
    <source>
        <dbReference type="ARBA" id="ARBA00004448"/>
    </source>
</evidence>
<evidence type="ECO:0000256" key="11">
    <source>
        <dbReference type="ARBA" id="ARBA00023136"/>
    </source>
</evidence>
<dbReference type="eggNOG" id="ENOG502S1B1">
    <property type="taxonomic scope" value="Eukaryota"/>
</dbReference>
<keyword evidence="8 12" id="KW-1133">Transmembrane helix</keyword>
<comment type="function">
    <text evidence="12">Component of the PAM complex, a complex required for the translocation of transit peptide-containing proteins from the inner membrane into the mitochondrial matrix in an ATP-dependent manner.</text>
</comment>
<evidence type="ECO:0000256" key="12">
    <source>
        <dbReference type="RuleBase" id="RU367146"/>
    </source>
</evidence>
<accession>A0A0A2VB58</accession>
<proteinExistence type="inferred from homology"/>
<keyword evidence="3 12" id="KW-0813">Transport</keyword>
<organism evidence="13 14">
    <name type="scientific">Beauveria bassiana D1-5</name>
    <dbReference type="NCBI Taxonomy" id="1245745"/>
    <lineage>
        <taxon>Eukaryota</taxon>
        <taxon>Fungi</taxon>
        <taxon>Dikarya</taxon>
        <taxon>Ascomycota</taxon>
        <taxon>Pezizomycotina</taxon>
        <taxon>Sordariomycetes</taxon>
        <taxon>Hypocreomycetidae</taxon>
        <taxon>Hypocreales</taxon>
        <taxon>Cordycipitaceae</taxon>
        <taxon>Beauveria</taxon>
    </lineage>
</organism>
<dbReference type="OrthoDB" id="5970083at2759"/>
<evidence type="ECO:0000256" key="2">
    <source>
        <dbReference type="ARBA" id="ARBA00006837"/>
    </source>
</evidence>
<dbReference type="GO" id="GO:0001405">
    <property type="term" value="C:PAM complex, Tim23 associated import motor"/>
    <property type="evidence" value="ECO:0007669"/>
    <property type="project" value="UniProtKB-UniRule"/>
</dbReference>
<keyword evidence="11 12" id="KW-0472">Membrane</keyword>
<feature type="transmembrane region" description="Helical" evidence="12">
    <location>
        <begin position="187"/>
        <end position="205"/>
    </location>
</feature>
<dbReference type="Proteomes" id="UP000030106">
    <property type="component" value="Unassembled WGS sequence"/>
</dbReference>
<evidence type="ECO:0000256" key="8">
    <source>
        <dbReference type="ARBA" id="ARBA00022989"/>
    </source>
</evidence>
<keyword evidence="5 12" id="KW-0999">Mitochondrion inner membrane</keyword>
<dbReference type="InterPro" id="IPR013875">
    <property type="entry name" value="Pam17"/>
</dbReference>
<feature type="transmembrane region" description="Helical" evidence="12">
    <location>
        <begin position="225"/>
        <end position="251"/>
    </location>
</feature>
<name>A0A0A2VB58_BEABA</name>